<dbReference type="CDD" id="cd07262">
    <property type="entry name" value="VOC_like"/>
    <property type="match status" value="1"/>
</dbReference>
<dbReference type="Proteomes" id="UP000283269">
    <property type="component" value="Unassembled WGS sequence"/>
</dbReference>
<dbReference type="Gene3D" id="3.10.180.10">
    <property type="entry name" value="2,3-Dihydroxybiphenyl 1,2-Dioxygenase, domain 1"/>
    <property type="match status" value="1"/>
</dbReference>
<evidence type="ECO:0000313" key="3">
    <source>
        <dbReference type="Proteomes" id="UP000283269"/>
    </source>
</evidence>
<dbReference type="PROSITE" id="PS51819">
    <property type="entry name" value="VOC"/>
    <property type="match status" value="1"/>
</dbReference>
<dbReference type="OrthoDB" id="10249419at2759"/>
<dbReference type="InterPro" id="IPR004360">
    <property type="entry name" value="Glyas_Fos-R_dOase_dom"/>
</dbReference>
<evidence type="ECO:0000313" key="2">
    <source>
        <dbReference type="EMBL" id="PPQ84704.1"/>
    </source>
</evidence>
<dbReference type="PANTHER" id="PTHR35006">
    <property type="entry name" value="GLYOXALASE FAMILY PROTEIN (AFU_ORTHOLOGUE AFUA_5G14830)"/>
    <property type="match status" value="1"/>
</dbReference>
<gene>
    <name evidence="2" type="ORF">CVT25_014056</name>
</gene>
<proteinExistence type="predicted"/>
<dbReference type="STRING" id="93625.A0A409X1P8"/>
<comment type="caution">
    <text evidence="2">The sequence shown here is derived from an EMBL/GenBank/DDBJ whole genome shotgun (WGS) entry which is preliminary data.</text>
</comment>
<reference evidence="2 3" key="1">
    <citation type="journal article" date="2018" name="Evol. Lett.">
        <title>Horizontal gene cluster transfer increased hallucinogenic mushroom diversity.</title>
        <authorList>
            <person name="Reynolds H.T."/>
            <person name="Vijayakumar V."/>
            <person name="Gluck-Thaler E."/>
            <person name="Korotkin H.B."/>
            <person name="Matheny P.B."/>
            <person name="Slot J.C."/>
        </authorList>
    </citation>
    <scope>NUCLEOTIDE SEQUENCE [LARGE SCALE GENOMIC DNA]</scope>
    <source>
        <strain evidence="2 3">2631</strain>
    </source>
</reference>
<dbReference type="EMBL" id="NHYD01002828">
    <property type="protein sequence ID" value="PPQ84704.1"/>
    <property type="molecule type" value="Genomic_DNA"/>
</dbReference>
<evidence type="ECO:0000259" key="1">
    <source>
        <dbReference type="PROSITE" id="PS51819"/>
    </source>
</evidence>
<protein>
    <recommendedName>
        <fullName evidence="1">VOC domain-containing protein</fullName>
    </recommendedName>
</protein>
<accession>A0A409X1P8</accession>
<organism evidence="2 3">
    <name type="scientific">Psilocybe cyanescens</name>
    <dbReference type="NCBI Taxonomy" id="93625"/>
    <lineage>
        <taxon>Eukaryota</taxon>
        <taxon>Fungi</taxon>
        <taxon>Dikarya</taxon>
        <taxon>Basidiomycota</taxon>
        <taxon>Agaricomycotina</taxon>
        <taxon>Agaricomycetes</taxon>
        <taxon>Agaricomycetidae</taxon>
        <taxon>Agaricales</taxon>
        <taxon>Agaricineae</taxon>
        <taxon>Strophariaceae</taxon>
        <taxon>Psilocybe</taxon>
    </lineage>
</organism>
<keyword evidence="3" id="KW-1185">Reference proteome</keyword>
<feature type="domain" description="VOC" evidence="1">
    <location>
        <begin position="2"/>
        <end position="136"/>
    </location>
</feature>
<dbReference type="PANTHER" id="PTHR35006:SF2">
    <property type="entry name" value="GLYOXALASE FAMILY PROTEIN (AFU_ORTHOLOGUE AFUA_5G14830)"/>
    <property type="match status" value="1"/>
</dbReference>
<dbReference type="AlphaFoldDB" id="A0A409X1P8"/>
<dbReference type="InterPro" id="IPR029068">
    <property type="entry name" value="Glyas_Bleomycin-R_OHBP_Dase"/>
</dbReference>
<dbReference type="SUPFAM" id="SSF54593">
    <property type="entry name" value="Glyoxalase/Bleomycin resistance protein/Dihydroxybiphenyl dioxygenase"/>
    <property type="match status" value="1"/>
</dbReference>
<sequence length="139" mass="15326">MPISHLAVVVPDINQAREFYVAALKPLGYKIHTSYLDGKVIGLGEHYPEFWISEVNARKTEEEKKALPKQSGPAGEFIHLAFSAKNREQVDQFYAAAIAAGGKDNGAPGLRPQYAPNYYGAFIYDHDGRNIEAVYIGDA</sequence>
<dbReference type="InParanoid" id="A0A409X1P8"/>
<dbReference type="Pfam" id="PF00903">
    <property type="entry name" value="Glyoxalase"/>
    <property type="match status" value="1"/>
</dbReference>
<name>A0A409X1P8_PSICY</name>
<dbReference type="InterPro" id="IPR037523">
    <property type="entry name" value="VOC_core"/>
</dbReference>